<keyword evidence="3" id="KW-1133">Transmembrane helix</keyword>
<keyword evidence="3" id="KW-0472">Membrane</keyword>
<dbReference type="Proteomes" id="UP000887013">
    <property type="component" value="Unassembled WGS sequence"/>
</dbReference>
<evidence type="ECO:0000256" key="2">
    <source>
        <dbReference type="ARBA" id="ARBA00023098"/>
    </source>
</evidence>
<dbReference type="Gene3D" id="3.40.50.1820">
    <property type="entry name" value="alpha/beta hydrolase"/>
    <property type="match status" value="1"/>
</dbReference>
<gene>
    <name evidence="5" type="primary">NCL1_35514</name>
    <name evidence="5" type="ORF">NPIL_321571</name>
</gene>
<feature type="domain" description="AB hydrolase-1" evidence="4">
    <location>
        <begin position="4"/>
        <end position="56"/>
    </location>
</feature>
<keyword evidence="1" id="KW-0442">Lipid degradation</keyword>
<reference evidence="5" key="1">
    <citation type="submission" date="2020-08" db="EMBL/GenBank/DDBJ databases">
        <title>Multicomponent nature underlies the extraordinary mechanical properties of spider dragline silk.</title>
        <authorList>
            <person name="Kono N."/>
            <person name="Nakamura H."/>
            <person name="Mori M."/>
            <person name="Yoshida Y."/>
            <person name="Ohtoshi R."/>
            <person name="Malay A.D."/>
            <person name="Moran D.A.P."/>
            <person name="Tomita M."/>
            <person name="Numata K."/>
            <person name="Arakawa K."/>
        </authorList>
    </citation>
    <scope>NUCLEOTIDE SEQUENCE</scope>
</reference>
<evidence type="ECO:0000313" key="5">
    <source>
        <dbReference type="EMBL" id="GFT25047.1"/>
    </source>
</evidence>
<evidence type="ECO:0000256" key="3">
    <source>
        <dbReference type="SAM" id="Phobius"/>
    </source>
</evidence>
<name>A0A8X6NN99_NEPPI</name>
<dbReference type="OrthoDB" id="7958685at2759"/>
<dbReference type="SUPFAM" id="SSF53474">
    <property type="entry name" value="alpha/beta-Hydrolases"/>
    <property type="match status" value="1"/>
</dbReference>
<dbReference type="EMBL" id="BMAW01106577">
    <property type="protein sequence ID" value="GFT25047.1"/>
    <property type="molecule type" value="Genomic_DNA"/>
</dbReference>
<feature type="transmembrane region" description="Helical" evidence="3">
    <location>
        <begin position="50"/>
        <end position="71"/>
    </location>
</feature>
<dbReference type="GO" id="GO:0016042">
    <property type="term" value="P:lipid catabolic process"/>
    <property type="evidence" value="ECO:0007669"/>
    <property type="project" value="UniProtKB-KW"/>
</dbReference>
<evidence type="ECO:0000313" key="6">
    <source>
        <dbReference type="Proteomes" id="UP000887013"/>
    </source>
</evidence>
<protein>
    <submittedName>
        <fullName evidence="5">Gastric triacylglycerol lipase</fullName>
    </submittedName>
</protein>
<accession>A0A8X6NN99</accession>
<keyword evidence="3" id="KW-0812">Transmembrane</keyword>
<dbReference type="InterPro" id="IPR000073">
    <property type="entry name" value="AB_hydrolase_1"/>
</dbReference>
<keyword evidence="6" id="KW-1185">Reference proteome</keyword>
<evidence type="ECO:0000256" key="1">
    <source>
        <dbReference type="ARBA" id="ARBA00022963"/>
    </source>
</evidence>
<dbReference type="Pfam" id="PF00561">
    <property type="entry name" value="Abhydrolase_1"/>
    <property type="match status" value="1"/>
</dbReference>
<sequence length="83" mass="9162">MAEYDLPAMIDYVLNVTNENQLAYVGHSQGTTAAFALLSEKPEYNKKMKLFIALAPVASGTYISSAVRFLAPFAKDLQNFIID</sequence>
<dbReference type="InterPro" id="IPR029058">
    <property type="entry name" value="AB_hydrolase_fold"/>
</dbReference>
<dbReference type="AlphaFoldDB" id="A0A8X6NN99"/>
<evidence type="ECO:0000259" key="4">
    <source>
        <dbReference type="Pfam" id="PF00561"/>
    </source>
</evidence>
<proteinExistence type="predicted"/>
<dbReference type="PANTHER" id="PTHR11005">
    <property type="entry name" value="LYSOSOMAL ACID LIPASE-RELATED"/>
    <property type="match status" value="1"/>
</dbReference>
<organism evidence="5 6">
    <name type="scientific">Nephila pilipes</name>
    <name type="common">Giant wood spider</name>
    <name type="synonym">Nephila maculata</name>
    <dbReference type="NCBI Taxonomy" id="299642"/>
    <lineage>
        <taxon>Eukaryota</taxon>
        <taxon>Metazoa</taxon>
        <taxon>Ecdysozoa</taxon>
        <taxon>Arthropoda</taxon>
        <taxon>Chelicerata</taxon>
        <taxon>Arachnida</taxon>
        <taxon>Araneae</taxon>
        <taxon>Araneomorphae</taxon>
        <taxon>Entelegynae</taxon>
        <taxon>Araneoidea</taxon>
        <taxon>Nephilidae</taxon>
        <taxon>Nephila</taxon>
    </lineage>
</organism>
<comment type="caution">
    <text evidence="5">The sequence shown here is derived from an EMBL/GenBank/DDBJ whole genome shotgun (WGS) entry which is preliminary data.</text>
</comment>
<keyword evidence="2" id="KW-0443">Lipid metabolism</keyword>